<sequence length="104" mass="11219">MKLGWVVLGAWMLGCATTSPQPQSTSTSTPQSTSTASSNLAANKGAVASNKADPDKTLVCEDKAITGTRIPKKICRTQRQVEQEREAAQKQVREGDRINREMGN</sequence>
<feature type="region of interest" description="Disordered" evidence="1">
    <location>
        <begin position="16"/>
        <end position="54"/>
    </location>
</feature>
<evidence type="ECO:0000313" key="3">
    <source>
        <dbReference type="Proteomes" id="UP001291309"/>
    </source>
</evidence>
<evidence type="ECO:0000313" key="2">
    <source>
        <dbReference type="EMBL" id="MDY7230809.1"/>
    </source>
</evidence>
<dbReference type="RefSeq" id="WP_321549522.1">
    <property type="nucleotide sequence ID" value="NZ_JAXIVS010000012.1"/>
</dbReference>
<comment type="caution">
    <text evidence="2">The sequence shown here is derived from an EMBL/GenBank/DDBJ whole genome shotgun (WGS) entry which is preliminary data.</text>
</comment>
<accession>A0ABU5HBH1</accession>
<feature type="region of interest" description="Disordered" evidence="1">
    <location>
        <begin position="79"/>
        <end position="104"/>
    </location>
</feature>
<evidence type="ECO:0008006" key="4">
    <source>
        <dbReference type="Google" id="ProtNLM"/>
    </source>
</evidence>
<evidence type="ECO:0000256" key="1">
    <source>
        <dbReference type="SAM" id="MobiDB-lite"/>
    </source>
</evidence>
<reference evidence="2 3" key="1">
    <citation type="submission" date="2023-12" db="EMBL/GenBank/DDBJ databases">
        <title>the genome sequence of Hyalangium sp. s54d21.</title>
        <authorList>
            <person name="Zhang X."/>
        </authorList>
    </citation>
    <scope>NUCLEOTIDE SEQUENCE [LARGE SCALE GENOMIC DNA]</scope>
    <source>
        <strain evidence="3">s54d21</strain>
    </source>
</reference>
<proteinExistence type="predicted"/>
<gene>
    <name evidence="2" type="ORF">SYV04_30725</name>
</gene>
<protein>
    <recommendedName>
        <fullName evidence="4">Lipoprotein</fullName>
    </recommendedName>
</protein>
<dbReference type="Proteomes" id="UP001291309">
    <property type="component" value="Unassembled WGS sequence"/>
</dbReference>
<dbReference type="EMBL" id="JAXIVS010000012">
    <property type="protein sequence ID" value="MDY7230809.1"/>
    <property type="molecule type" value="Genomic_DNA"/>
</dbReference>
<keyword evidence="3" id="KW-1185">Reference proteome</keyword>
<name>A0ABU5HBH1_9BACT</name>
<organism evidence="2 3">
    <name type="scientific">Hyalangium rubrum</name>
    <dbReference type="NCBI Taxonomy" id="3103134"/>
    <lineage>
        <taxon>Bacteria</taxon>
        <taxon>Pseudomonadati</taxon>
        <taxon>Myxococcota</taxon>
        <taxon>Myxococcia</taxon>
        <taxon>Myxococcales</taxon>
        <taxon>Cystobacterineae</taxon>
        <taxon>Archangiaceae</taxon>
        <taxon>Hyalangium</taxon>
    </lineage>
</organism>
<dbReference type="PROSITE" id="PS51257">
    <property type="entry name" value="PROKAR_LIPOPROTEIN"/>
    <property type="match status" value="1"/>
</dbReference>
<feature type="compositionally biased region" description="Low complexity" evidence="1">
    <location>
        <begin position="16"/>
        <end position="43"/>
    </location>
</feature>